<accession>A0ABV7KB16</accession>
<dbReference type="Gene3D" id="1.20.120.80">
    <property type="entry name" value="Cytochrome c oxidase, subunit III, four-helix bundle"/>
    <property type="match status" value="1"/>
</dbReference>
<dbReference type="Pfam" id="PF00510">
    <property type="entry name" value="COX3"/>
    <property type="match status" value="1"/>
</dbReference>
<dbReference type="SUPFAM" id="SSF81452">
    <property type="entry name" value="Cytochrome c oxidase subunit III-like"/>
    <property type="match status" value="1"/>
</dbReference>
<dbReference type="PANTHER" id="PTHR11403">
    <property type="entry name" value="CYTOCHROME C OXIDASE SUBUNIT III"/>
    <property type="match status" value="1"/>
</dbReference>
<dbReference type="EMBL" id="JBHRTK010000001">
    <property type="protein sequence ID" value="MFC3204642.1"/>
    <property type="molecule type" value="Genomic_DNA"/>
</dbReference>
<sequence>MRRRVIADVSHLPTYDFGSGSPMWWGTLAVVALEGMGFALAIGTYFYLWSLAPDWPLEAPPPDLLPGTLMLAILLASLVPNHLTSRWAHWQNIAKVRVGMVVMSLAGVLPLIVRIWEFPALRISWDENAYGSIVWFLLGLHTTHLLTDVGDTIVLTVLMFTRHGHSGKRFSDVSDNAFYWDFVVVSWAVLYLVIYWFPRM</sequence>
<dbReference type="InterPro" id="IPR024791">
    <property type="entry name" value="Cyt_c/ubiquinol_Oxase_su3"/>
</dbReference>
<protein>
    <submittedName>
        <fullName evidence="10">Heme-copper oxidase subunit III</fullName>
    </submittedName>
</protein>
<gene>
    <name evidence="10" type="ORF">ACFOHJ_00215</name>
</gene>
<dbReference type="Proteomes" id="UP001595583">
    <property type="component" value="Unassembled WGS sequence"/>
</dbReference>
<dbReference type="InterPro" id="IPR013833">
    <property type="entry name" value="Cyt_c_oxidase_su3_a-hlx"/>
</dbReference>
<feature type="transmembrane region" description="Helical" evidence="8">
    <location>
        <begin position="96"/>
        <end position="113"/>
    </location>
</feature>
<evidence type="ECO:0000313" key="10">
    <source>
        <dbReference type="EMBL" id="MFC3204642.1"/>
    </source>
</evidence>
<organism evidence="10 11">
    <name type="scientific">Aquamicrobium soli</name>
    <dbReference type="NCBI Taxonomy" id="1811518"/>
    <lineage>
        <taxon>Bacteria</taxon>
        <taxon>Pseudomonadati</taxon>
        <taxon>Pseudomonadota</taxon>
        <taxon>Alphaproteobacteria</taxon>
        <taxon>Hyphomicrobiales</taxon>
        <taxon>Phyllobacteriaceae</taxon>
        <taxon>Aquamicrobium</taxon>
    </lineage>
</organism>
<feature type="transmembrane region" description="Helical" evidence="8">
    <location>
        <begin position="64"/>
        <end position="84"/>
    </location>
</feature>
<keyword evidence="6 8" id="KW-0472">Membrane</keyword>
<dbReference type="InterPro" id="IPR000298">
    <property type="entry name" value="Cyt_c_oxidase-like_su3"/>
</dbReference>
<evidence type="ECO:0000256" key="1">
    <source>
        <dbReference type="ARBA" id="ARBA00004651"/>
    </source>
</evidence>
<evidence type="ECO:0000256" key="8">
    <source>
        <dbReference type="SAM" id="Phobius"/>
    </source>
</evidence>
<comment type="caution">
    <text evidence="10">The sequence shown here is derived from an EMBL/GenBank/DDBJ whole genome shotgun (WGS) entry which is preliminary data.</text>
</comment>
<evidence type="ECO:0000256" key="7">
    <source>
        <dbReference type="RuleBase" id="RU003376"/>
    </source>
</evidence>
<feature type="transmembrane region" description="Helical" evidence="8">
    <location>
        <begin position="178"/>
        <end position="197"/>
    </location>
</feature>
<comment type="subcellular location">
    <subcellularLocation>
        <location evidence="1 7">Cell membrane</location>
        <topology evidence="1 7">Multi-pass membrane protein</topology>
    </subcellularLocation>
</comment>
<keyword evidence="11" id="KW-1185">Reference proteome</keyword>
<feature type="transmembrane region" description="Helical" evidence="8">
    <location>
        <begin position="28"/>
        <end position="52"/>
    </location>
</feature>
<keyword evidence="4 7" id="KW-0812">Transmembrane</keyword>
<evidence type="ECO:0000259" key="9">
    <source>
        <dbReference type="PROSITE" id="PS50253"/>
    </source>
</evidence>
<feature type="domain" description="Heme-copper oxidase subunit III family profile" evidence="9">
    <location>
        <begin position="1"/>
        <end position="199"/>
    </location>
</feature>
<comment type="similarity">
    <text evidence="2 7">Belongs to the cytochrome c oxidase subunit 3 family.</text>
</comment>
<name>A0ABV7KB16_9HYPH</name>
<evidence type="ECO:0000256" key="2">
    <source>
        <dbReference type="ARBA" id="ARBA00010581"/>
    </source>
</evidence>
<keyword evidence="5 8" id="KW-1133">Transmembrane helix</keyword>
<dbReference type="InterPro" id="IPR035973">
    <property type="entry name" value="Cyt_c_oxidase_su3-like_sf"/>
</dbReference>
<dbReference type="RefSeq" id="WP_378217317.1">
    <property type="nucleotide sequence ID" value="NZ_JBHRTK010000001.1"/>
</dbReference>
<proteinExistence type="inferred from homology"/>
<evidence type="ECO:0000313" key="11">
    <source>
        <dbReference type="Proteomes" id="UP001595583"/>
    </source>
</evidence>
<evidence type="ECO:0000256" key="4">
    <source>
        <dbReference type="ARBA" id="ARBA00022692"/>
    </source>
</evidence>
<feature type="transmembrane region" description="Helical" evidence="8">
    <location>
        <begin position="133"/>
        <end position="158"/>
    </location>
</feature>
<evidence type="ECO:0000256" key="5">
    <source>
        <dbReference type="ARBA" id="ARBA00022989"/>
    </source>
</evidence>
<reference evidence="11" key="1">
    <citation type="journal article" date="2019" name="Int. J. Syst. Evol. Microbiol.">
        <title>The Global Catalogue of Microorganisms (GCM) 10K type strain sequencing project: providing services to taxonomists for standard genome sequencing and annotation.</title>
        <authorList>
            <consortium name="The Broad Institute Genomics Platform"/>
            <consortium name="The Broad Institute Genome Sequencing Center for Infectious Disease"/>
            <person name="Wu L."/>
            <person name="Ma J."/>
        </authorList>
    </citation>
    <scope>NUCLEOTIDE SEQUENCE [LARGE SCALE GENOMIC DNA]</scope>
    <source>
        <strain evidence="11">KCTC 52165</strain>
    </source>
</reference>
<keyword evidence="3" id="KW-1003">Cell membrane</keyword>
<dbReference type="PANTHER" id="PTHR11403:SF2">
    <property type="entry name" value="CYTOCHROME BO(3) UBIQUINOL OXIDASE SUBUNIT 3"/>
    <property type="match status" value="1"/>
</dbReference>
<evidence type="ECO:0000256" key="6">
    <source>
        <dbReference type="ARBA" id="ARBA00023136"/>
    </source>
</evidence>
<evidence type="ECO:0000256" key="3">
    <source>
        <dbReference type="ARBA" id="ARBA00022475"/>
    </source>
</evidence>
<dbReference type="PROSITE" id="PS50253">
    <property type="entry name" value="COX3"/>
    <property type="match status" value="1"/>
</dbReference>